<evidence type="ECO:0000313" key="3">
    <source>
        <dbReference type="Proteomes" id="UP000299367"/>
    </source>
</evidence>
<proteinExistence type="predicted"/>
<keyword evidence="1" id="KW-1133">Transmembrane helix</keyword>
<name>A0A480AGX0_9CYAN</name>
<dbReference type="AlphaFoldDB" id="A0A480AGX0"/>
<keyword evidence="1" id="KW-0472">Membrane</keyword>
<keyword evidence="1" id="KW-0812">Transmembrane</keyword>
<reference evidence="3" key="1">
    <citation type="submission" date="2019-02" db="EMBL/GenBank/DDBJ databases">
        <title>Draft genome sequence of Dolichospermum planctonicum NIES-80.</title>
        <authorList>
            <person name="Yamaguchi H."/>
            <person name="Suzuki S."/>
            <person name="Kawachi M."/>
        </authorList>
    </citation>
    <scope>NUCLEOTIDE SEQUENCE [LARGE SCALE GENOMIC DNA]</scope>
    <source>
        <strain evidence="3">NIES-80</strain>
    </source>
</reference>
<comment type="caution">
    <text evidence="2">The sequence shown here is derived from an EMBL/GenBank/DDBJ whole genome shotgun (WGS) entry which is preliminary data.</text>
</comment>
<sequence>MPLPLLVFLILMPLAVVLIGQLILILMVLMTPTFLTLLPPQDLTIQTFLFLTVLTPTVSGVSTSWMMLILIREMLLVVGLSQLKPWKASSMVMIVITPLKVIYLITLLMVLVAMTLSMVVQVTTPSMVVRVQIP</sequence>
<evidence type="ECO:0000256" key="1">
    <source>
        <dbReference type="SAM" id="Phobius"/>
    </source>
</evidence>
<dbReference type="EMBL" id="BJCF01000087">
    <property type="protein sequence ID" value="GCL44267.1"/>
    <property type="molecule type" value="Genomic_DNA"/>
</dbReference>
<protein>
    <submittedName>
        <fullName evidence="2">Uncharacterized protein</fullName>
    </submittedName>
</protein>
<dbReference type="Proteomes" id="UP000299367">
    <property type="component" value="Unassembled WGS sequence"/>
</dbReference>
<feature type="transmembrane region" description="Helical" evidence="1">
    <location>
        <begin position="47"/>
        <end position="71"/>
    </location>
</feature>
<gene>
    <name evidence="2" type="ORF">NIES80_39940</name>
</gene>
<accession>A0A480AGX0</accession>
<organism evidence="2 3">
    <name type="scientific">Dolichospermum planctonicum</name>
    <dbReference type="NCBI Taxonomy" id="136072"/>
    <lineage>
        <taxon>Bacteria</taxon>
        <taxon>Bacillati</taxon>
        <taxon>Cyanobacteriota</taxon>
        <taxon>Cyanophyceae</taxon>
        <taxon>Nostocales</taxon>
        <taxon>Aphanizomenonaceae</taxon>
        <taxon>Dolichospermum</taxon>
    </lineage>
</organism>
<feature type="transmembrane region" description="Helical" evidence="1">
    <location>
        <begin position="6"/>
        <end position="35"/>
    </location>
</feature>
<evidence type="ECO:0000313" key="2">
    <source>
        <dbReference type="EMBL" id="GCL44267.1"/>
    </source>
</evidence>
<feature type="transmembrane region" description="Helical" evidence="1">
    <location>
        <begin position="91"/>
        <end position="120"/>
    </location>
</feature>